<dbReference type="AlphaFoldDB" id="A0AA47ERS5"/>
<dbReference type="Proteomes" id="UP001164737">
    <property type="component" value="Chromosome"/>
</dbReference>
<dbReference type="Gene3D" id="3.30.870.10">
    <property type="entry name" value="Endonuclease Chain A"/>
    <property type="match status" value="1"/>
</dbReference>
<evidence type="ECO:0000313" key="1">
    <source>
        <dbReference type="EMBL" id="WAH64056.1"/>
    </source>
</evidence>
<protein>
    <submittedName>
        <fullName evidence="1">Phospholipase D family protein</fullName>
    </submittedName>
</protein>
<name>A0AA47ERS5_9XANT</name>
<dbReference type="RefSeq" id="WP_268213037.1">
    <property type="nucleotide sequence ID" value="NZ_CP107241.1"/>
</dbReference>
<dbReference type="SUPFAM" id="SSF56024">
    <property type="entry name" value="Phospholipase D/nuclease"/>
    <property type="match status" value="1"/>
</dbReference>
<evidence type="ECO:0000313" key="2">
    <source>
        <dbReference type="Proteomes" id="UP001164737"/>
    </source>
</evidence>
<proteinExistence type="predicted"/>
<dbReference type="EMBL" id="CP107241">
    <property type="protein sequence ID" value="WAH64056.1"/>
    <property type="molecule type" value="Genomic_DNA"/>
</dbReference>
<organism evidence="1 2">
    <name type="scientific">Xanthomonas hortorum</name>
    <dbReference type="NCBI Taxonomy" id="56454"/>
    <lineage>
        <taxon>Bacteria</taxon>
        <taxon>Pseudomonadati</taxon>
        <taxon>Pseudomonadota</taxon>
        <taxon>Gammaproteobacteria</taxon>
        <taxon>Lysobacterales</taxon>
        <taxon>Lysobacteraceae</taxon>
        <taxon>Xanthomonas</taxon>
    </lineage>
</organism>
<dbReference type="CDD" id="cd09117">
    <property type="entry name" value="PLDc_Bfil_DEXD_like"/>
    <property type="match status" value="1"/>
</dbReference>
<sequence>MDFEFCIQDPTDPKTHYLYEAIIGAATEATTWRGMYAFATRGGVDQLIEDPVVHDFMRRGGEIDLIVGIDAVTNRQTLERMQELETRHCRFHPRVFWNTTHGLFHPKISHFGYADGRKKLIVGSGNLTPGGLRHNFEGYSVVSGGRCEKLDLYSLDAFIARHAADIRPIDQEALDRAALNIMRPVAGVPRPQVPQPTPPEVRPLPAASAAVLDRILLAQVPAAGERWSQVHFNTEITEQYFRVTDVANQRVYLTRIDNSGVRGDEEVRQVVFSQANGNHKIEIAAAKRLDYPESPPLLVFRERQARCFDYMLVMPGTPGYAPLSMLSQALPTIGRGLRRAITDVATHAQTWPASPLLTTDQVLPQEI</sequence>
<reference evidence="1" key="1">
    <citation type="submission" date="2022-10" db="EMBL/GenBank/DDBJ databases">
        <title>Complete genome sequence resource for Xanthomonas hortorum isolated from Greek Oregano.</title>
        <authorList>
            <person name="Gonzalez-Tobon J."/>
            <person name="Helmann T.C."/>
            <person name="Daughtrey M."/>
            <person name="Stodghill P.V."/>
            <person name="Filiatrault M.J."/>
        </authorList>
    </citation>
    <scope>NUCLEOTIDE SEQUENCE</scope>
    <source>
        <strain evidence="1">Oregano 108</strain>
    </source>
</reference>
<gene>
    <name evidence="1" type="ORF">OEG85_22010</name>
</gene>
<accession>A0AA47ERS5</accession>